<dbReference type="SUPFAM" id="SSF53671">
    <property type="entry name" value="Aspartate/ornithine carbamoyltransferase"/>
    <property type="match status" value="1"/>
</dbReference>
<feature type="domain" description="Aspartate/ornithine carbamoyltransferase Asp/Orn-binding" evidence="8">
    <location>
        <begin position="263"/>
        <end position="326"/>
    </location>
</feature>
<dbReference type="AlphaFoldDB" id="A0A1H1SR40"/>
<evidence type="ECO:0000313" key="10">
    <source>
        <dbReference type="EMBL" id="SDS50452.1"/>
    </source>
</evidence>
<feature type="binding site" evidence="7">
    <location>
        <position position="241"/>
    </location>
    <ligand>
        <name>L-aspartate</name>
        <dbReference type="ChEBI" id="CHEBI:29991"/>
    </ligand>
</feature>
<dbReference type="PANTHER" id="PTHR45753">
    <property type="entry name" value="ORNITHINE CARBAMOYLTRANSFERASE, MITOCHONDRIAL"/>
    <property type="match status" value="1"/>
</dbReference>
<dbReference type="EC" id="2.1.3.2" evidence="7"/>
<dbReference type="PRINTS" id="PR00101">
    <property type="entry name" value="ATCASE"/>
</dbReference>
<feature type="binding site" evidence="7">
    <location>
        <position position="82"/>
    </location>
    <ligand>
        <name>L-aspartate</name>
        <dbReference type="ChEBI" id="CHEBI:29991"/>
    </ligand>
</feature>
<evidence type="ECO:0000256" key="7">
    <source>
        <dbReference type="HAMAP-Rule" id="MF_00001"/>
    </source>
</evidence>
<protein>
    <recommendedName>
        <fullName evidence="7">Aspartate carbamoyltransferase</fullName>
        <ecNumber evidence="7">2.1.3.2</ecNumber>
    </recommendedName>
    <alternativeName>
        <fullName evidence="7">Aspartate transcarbamylase</fullName>
        <shortName evidence="7">ATCase</shortName>
    </alternativeName>
</protein>
<dbReference type="Pfam" id="PF02729">
    <property type="entry name" value="OTCace_N"/>
    <property type="match status" value="1"/>
</dbReference>
<dbReference type="PRINTS" id="PR00100">
    <property type="entry name" value="AOTCASE"/>
</dbReference>
<keyword evidence="3 7" id="KW-0808">Transferase</keyword>
<evidence type="ECO:0000256" key="1">
    <source>
        <dbReference type="ARBA" id="ARBA00004852"/>
    </source>
</evidence>
<comment type="pathway">
    <text evidence="1 7">Pyrimidine metabolism; UMP biosynthesis via de novo pathway; (S)-dihydroorotate from bicarbonate: step 2/3.</text>
</comment>
<dbReference type="GO" id="GO:0005829">
    <property type="term" value="C:cytosol"/>
    <property type="evidence" value="ECO:0007669"/>
    <property type="project" value="TreeGrafter"/>
</dbReference>
<feature type="domain" description="Aspartate/ornithine carbamoyltransferase carbamoyl-P binding" evidence="9">
    <location>
        <begin position="2"/>
        <end position="146"/>
    </location>
</feature>
<feature type="binding site" evidence="7">
    <location>
        <position position="289"/>
    </location>
    <ligand>
        <name>carbamoyl phosphate</name>
        <dbReference type="ChEBI" id="CHEBI:58228"/>
    </ligand>
</feature>
<dbReference type="Pfam" id="PF00185">
    <property type="entry name" value="OTCace"/>
    <property type="match status" value="1"/>
</dbReference>
<dbReference type="GO" id="GO:0016597">
    <property type="term" value="F:amino acid binding"/>
    <property type="evidence" value="ECO:0007669"/>
    <property type="project" value="InterPro"/>
</dbReference>
<accession>A0A1H1SR40</accession>
<dbReference type="EMBL" id="LT629776">
    <property type="protein sequence ID" value="SDS50452.1"/>
    <property type="molecule type" value="Genomic_DNA"/>
</dbReference>
<dbReference type="eggNOG" id="COG0540">
    <property type="taxonomic scope" value="Bacteria"/>
</dbReference>
<keyword evidence="11" id="KW-1185">Reference proteome</keyword>
<evidence type="ECO:0000259" key="9">
    <source>
        <dbReference type="Pfam" id="PF02729"/>
    </source>
</evidence>
<sequence>MRHLLSTQDISRDEAVRILDTAAQMAATQGREIKKLPTLRGRTVVNLFYEDSTRTRISFETAAKRLSADVINFSAKGSSVSKGESLKDTALTLQAMGADAVVCRHQASGAPHLLANAGWLDAAVVNAGDGMHQHPTQALLDAFTMRRHLATHLAGGAARPDDDVADGTDLAGLRVAIVGDVLHSRVARSNVHLLATLGAHVTLVAPPTLLPVGVQTWPCDVSFDLDATLRDVAPDAIMMLRVQRERMSGSGSGGGAFFPNPLEYTRKYGLDPRRLATLAPHAIVMHPGPMNRGLEISAEAADSPRSVIVEQVGNGVAVRMAVLYLLLSGDNSEGTTL</sequence>
<dbReference type="NCBIfam" id="TIGR00670">
    <property type="entry name" value="asp_carb_tr"/>
    <property type="match status" value="1"/>
</dbReference>
<feature type="binding site" evidence="7">
    <location>
        <position position="104"/>
    </location>
    <ligand>
        <name>carbamoyl phosphate</name>
        <dbReference type="ChEBI" id="CHEBI:58228"/>
    </ligand>
</feature>
<comment type="subunit">
    <text evidence="7">Heterododecamer (2C3:3R2) of six catalytic PyrB chains organized as two trimers (C3), and six regulatory PyrI chains organized as three dimers (R2).</text>
</comment>
<evidence type="ECO:0000256" key="6">
    <source>
        <dbReference type="ARBA" id="ARBA00048859"/>
    </source>
</evidence>
<reference evidence="10 11" key="1">
    <citation type="submission" date="2016-10" db="EMBL/GenBank/DDBJ databases">
        <authorList>
            <person name="de Groot N.N."/>
        </authorList>
    </citation>
    <scope>NUCLEOTIDE SEQUENCE [LARGE SCALE GENOMIC DNA]</scope>
    <source>
        <strain evidence="10 11">DSM 22126</strain>
    </source>
</reference>
<proteinExistence type="inferred from homology"/>
<evidence type="ECO:0000256" key="3">
    <source>
        <dbReference type="ARBA" id="ARBA00022679"/>
    </source>
</evidence>
<feature type="binding site" evidence="7">
    <location>
        <position position="134"/>
    </location>
    <ligand>
        <name>carbamoyl phosphate</name>
        <dbReference type="ChEBI" id="CHEBI:58228"/>
    </ligand>
</feature>
<dbReference type="InterPro" id="IPR006131">
    <property type="entry name" value="Asp_carbamoyltransf_Asp/Orn-bd"/>
</dbReference>
<feature type="binding site" evidence="7">
    <location>
        <position position="288"/>
    </location>
    <ligand>
        <name>carbamoyl phosphate</name>
        <dbReference type="ChEBI" id="CHEBI:58228"/>
    </ligand>
</feature>
<dbReference type="InterPro" id="IPR036901">
    <property type="entry name" value="Asp/Orn_carbamoylTrfase_sf"/>
</dbReference>
<evidence type="ECO:0000256" key="4">
    <source>
        <dbReference type="ARBA" id="ARBA00022975"/>
    </source>
</evidence>
<dbReference type="GO" id="GO:0044205">
    <property type="term" value="P:'de novo' UMP biosynthetic process"/>
    <property type="evidence" value="ECO:0007669"/>
    <property type="project" value="UniProtKB-UniRule"/>
</dbReference>
<dbReference type="FunFam" id="3.40.50.1370:FF:000012">
    <property type="entry name" value="Aspartate carbamoyltransferase"/>
    <property type="match status" value="1"/>
</dbReference>
<feature type="binding site" evidence="7">
    <location>
        <position position="55"/>
    </location>
    <ligand>
        <name>carbamoyl phosphate</name>
        <dbReference type="ChEBI" id="CHEBI:58228"/>
    </ligand>
</feature>
<comment type="function">
    <text evidence="5 7">Catalyzes the condensation of carbamoyl phosphate and aspartate to form carbamoyl aspartate and inorganic phosphate, the committed step in the de novo pyrimidine nucleotide biosynthesis pathway.</text>
</comment>
<name>A0A1H1SR40_9CELL</name>
<comment type="similarity">
    <text evidence="2 7">Belongs to the aspartate/ornithine carbamoyltransferase superfamily. ATCase family.</text>
</comment>
<dbReference type="UniPathway" id="UPA00070">
    <property type="reaction ID" value="UER00116"/>
</dbReference>
<dbReference type="Gene3D" id="3.40.50.1370">
    <property type="entry name" value="Aspartate/ornithine carbamoyltransferase"/>
    <property type="match status" value="2"/>
</dbReference>
<dbReference type="NCBIfam" id="NF002032">
    <property type="entry name" value="PRK00856.1"/>
    <property type="match status" value="1"/>
</dbReference>
<dbReference type="STRING" id="545619.SAMN04489860_1698"/>
<gene>
    <name evidence="7" type="primary">pyrB</name>
    <name evidence="10" type="ORF">SAMN04489860_1698</name>
</gene>
<dbReference type="InterPro" id="IPR002082">
    <property type="entry name" value="Asp_carbamoyltransf"/>
</dbReference>
<dbReference type="OrthoDB" id="9774690at2"/>
<organism evidence="10 11">
    <name type="scientific">Paraoerskovia marina</name>
    <dbReference type="NCBI Taxonomy" id="545619"/>
    <lineage>
        <taxon>Bacteria</taxon>
        <taxon>Bacillati</taxon>
        <taxon>Actinomycetota</taxon>
        <taxon>Actinomycetes</taxon>
        <taxon>Micrococcales</taxon>
        <taxon>Cellulomonadaceae</taxon>
        <taxon>Paraoerskovia</taxon>
    </lineage>
</organism>
<evidence type="ECO:0000259" key="8">
    <source>
        <dbReference type="Pfam" id="PF00185"/>
    </source>
</evidence>
<dbReference type="RefSeq" id="WP_083372233.1">
    <property type="nucleotide sequence ID" value="NZ_LT629776.1"/>
</dbReference>
<dbReference type="HAMAP" id="MF_00001">
    <property type="entry name" value="Asp_carb_tr"/>
    <property type="match status" value="1"/>
</dbReference>
<comment type="catalytic activity">
    <reaction evidence="6 7">
        <text>carbamoyl phosphate + L-aspartate = N-carbamoyl-L-aspartate + phosphate + H(+)</text>
        <dbReference type="Rhea" id="RHEA:20013"/>
        <dbReference type="ChEBI" id="CHEBI:15378"/>
        <dbReference type="ChEBI" id="CHEBI:29991"/>
        <dbReference type="ChEBI" id="CHEBI:32814"/>
        <dbReference type="ChEBI" id="CHEBI:43474"/>
        <dbReference type="ChEBI" id="CHEBI:58228"/>
        <dbReference type="EC" id="2.1.3.2"/>
    </reaction>
</comment>
<dbReference type="PROSITE" id="PS00097">
    <property type="entry name" value="CARBAMOYLTRANSFERASE"/>
    <property type="match status" value="1"/>
</dbReference>
<feature type="binding site" evidence="7">
    <location>
        <position position="54"/>
    </location>
    <ligand>
        <name>carbamoyl phosphate</name>
        <dbReference type="ChEBI" id="CHEBI:58228"/>
    </ligand>
</feature>
<dbReference type="FunFam" id="3.40.50.1370:FF:000007">
    <property type="entry name" value="Aspartate carbamoyltransferase"/>
    <property type="match status" value="1"/>
</dbReference>
<dbReference type="GO" id="GO:0006207">
    <property type="term" value="P:'de novo' pyrimidine nucleobase biosynthetic process"/>
    <property type="evidence" value="ECO:0007669"/>
    <property type="project" value="InterPro"/>
</dbReference>
<dbReference type="GO" id="GO:0004070">
    <property type="term" value="F:aspartate carbamoyltransferase activity"/>
    <property type="evidence" value="ECO:0007669"/>
    <property type="project" value="UniProtKB-UniRule"/>
</dbReference>
<feature type="binding site" evidence="7">
    <location>
        <position position="137"/>
    </location>
    <ligand>
        <name>carbamoyl phosphate</name>
        <dbReference type="ChEBI" id="CHEBI:58228"/>
    </ligand>
</feature>
<dbReference type="Proteomes" id="UP000185663">
    <property type="component" value="Chromosome I"/>
</dbReference>
<feature type="binding site" evidence="7">
    <location>
        <position position="185"/>
    </location>
    <ligand>
        <name>L-aspartate</name>
        <dbReference type="ChEBI" id="CHEBI:29991"/>
    </ligand>
</feature>
<evidence type="ECO:0000256" key="5">
    <source>
        <dbReference type="ARBA" id="ARBA00043884"/>
    </source>
</evidence>
<dbReference type="PANTHER" id="PTHR45753:SF6">
    <property type="entry name" value="ASPARTATE CARBAMOYLTRANSFERASE"/>
    <property type="match status" value="1"/>
</dbReference>
<dbReference type="InterPro" id="IPR006130">
    <property type="entry name" value="Asp/Orn_carbamoylTrfase"/>
</dbReference>
<dbReference type="GO" id="GO:0006520">
    <property type="term" value="P:amino acid metabolic process"/>
    <property type="evidence" value="ECO:0007669"/>
    <property type="project" value="InterPro"/>
</dbReference>
<keyword evidence="4 7" id="KW-0665">Pyrimidine biosynthesis</keyword>
<evidence type="ECO:0000256" key="2">
    <source>
        <dbReference type="ARBA" id="ARBA00008896"/>
    </source>
</evidence>
<dbReference type="InterPro" id="IPR006132">
    <property type="entry name" value="Asp/Orn_carbamoyltranf_P-bd"/>
</dbReference>
<evidence type="ECO:0000313" key="11">
    <source>
        <dbReference type="Proteomes" id="UP000185663"/>
    </source>
</evidence>